<gene>
    <name evidence="2" type="ORF">SDC9_202792</name>
</gene>
<evidence type="ECO:0000256" key="1">
    <source>
        <dbReference type="SAM" id="Coils"/>
    </source>
</evidence>
<feature type="coiled-coil region" evidence="1">
    <location>
        <begin position="86"/>
        <end position="113"/>
    </location>
</feature>
<dbReference type="AlphaFoldDB" id="A0A645J6L1"/>
<protein>
    <submittedName>
        <fullName evidence="2">Uncharacterized protein</fullName>
    </submittedName>
</protein>
<proteinExistence type="predicted"/>
<organism evidence="2">
    <name type="scientific">bioreactor metagenome</name>
    <dbReference type="NCBI Taxonomy" id="1076179"/>
    <lineage>
        <taxon>unclassified sequences</taxon>
        <taxon>metagenomes</taxon>
        <taxon>ecological metagenomes</taxon>
    </lineage>
</organism>
<name>A0A645J6L1_9ZZZZ</name>
<comment type="caution">
    <text evidence="2">The sequence shown here is derived from an EMBL/GenBank/DDBJ whole genome shotgun (WGS) entry which is preliminary data.</text>
</comment>
<reference evidence="2" key="1">
    <citation type="submission" date="2019-08" db="EMBL/GenBank/DDBJ databases">
        <authorList>
            <person name="Kucharzyk K."/>
            <person name="Murdoch R.W."/>
            <person name="Higgins S."/>
            <person name="Loffler F."/>
        </authorList>
    </citation>
    <scope>NUCLEOTIDE SEQUENCE</scope>
</reference>
<sequence>MTICGDDCSGCHPVDPYSFRVTVVLPGWTYRFANADFRNFLAKLIRKELPAHVLARICWVGYRKGQVPDEENDMLRLEKAYKAFLLAKTNLEQKQDEEKLKELNKILNELNSVYPTGKLIDCDEEDETLEGRIILGRTNIGNI</sequence>
<dbReference type="EMBL" id="VSSQ01123982">
    <property type="protein sequence ID" value="MPN55113.1"/>
    <property type="molecule type" value="Genomic_DNA"/>
</dbReference>
<accession>A0A645J6L1</accession>
<evidence type="ECO:0000313" key="2">
    <source>
        <dbReference type="EMBL" id="MPN55113.1"/>
    </source>
</evidence>
<keyword evidence="1" id="KW-0175">Coiled coil</keyword>